<dbReference type="GO" id="GO:0031119">
    <property type="term" value="P:tRNA pseudouridine synthesis"/>
    <property type="evidence" value="ECO:0007669"/>
    <property type="project" value="TreeGrafter"/>
</dbReference>
<dbReference type="InterPro" id="IPR039894">
    <property type="entry name" value="Pus10-like"/>
</dbReference>
<evidence type="ECO:0000313" key="9">
    <source>
        <dbReference type="EMBL" id="CBY07454.1"/>
    </source>
</evidence>
<sequence>MKICAVCANRLLGCNNFTKFYETAESLPVDEELQKFVNSETMSNQLCIMCFGFLTRSKFGEYKDAIRNSVKKWPLEKEASVKDFQMLITVPAIMPLIENIVYYTIKKEVTEVILPDNINLKEILKTVCCNDLLENCLIQAESELKVSPKKTCLCEEFEKSFITGLIASEKLSNEVSYKLEGIYKTKARAAKHKKWGKKAKVTESEVQESLTPTINASTVSQTLNVLSPTDLANLGEYLSSLTPKHELTVETTHSPVYIAGRYQKYSRTLPQTPWLVDGKRHYSETSVEEIIAAPFVEATGAQRGVLTSAGREDVDVRTLGNGRPFIIELLKPRKLLATESAKILAAKVNENQDLKITDVCIIEKSGCKTLLEGEVDKKKEYRAYCYSERKITSEDLKKLSMSEVVLKQKTPIRVLHRRNNDIRPRSIHKAEGKRWEGRSENWFYIDLLTQAGTYIKEFVHGDFGRTKPNVTEIFGCECDIVGLDVTNVHLDWPPTVPENEQIVEKSS</sequence>
<protein>
    <recommendedName>
        <fullName evidence="2">tRNA pseudouridine(55) synthase</fullName>
        <ecNumber evidence="2">5.4.99.25</ecNumber>
    </recommendedName>
    <alternativeName>
        <fullName evidence="7">tRNA pseudouridine 55 synthase</fullName>
    </alternativeName>
    <alternativeName>
        <fullName evidence="5">tRNA pseudouridylate synthase</fullName>
    </alternativeName>
    <alternativeName>
        <fullName evidence="6">tRNA-uridine isomerase</fullName>
    </alternativeName>
</protein>
<evidence type="ECO:0000256" key="3">
    <source>
        <dbReference type="ARBA" id="ARBA00022694"/>
    </source>
</evidence>
<dbReference type="Gene3D" id="3.30.70.2510">
    <property type="match status" value="1"/>
</dbReference>
<proteinExistence type="inferred from homology"/>
<evidence type="ECO:0000256" key="6">
    <source>
        <dbReference type="ARBA" id="ARBA00079393"/>
    </source>
</evidence>
<accession>E4X250</accession>
<organism evidence="9">
    <name type="scientific">Oikopleura dioica</name>
    <name type="common">Tunicate</name>
    <dbReference type="NCBI Taxonomy" id="34765"/>
    <lineage>
        <taxon>Eukaryota</taxon>
        <taxon>Metazoa</taxon>
        <taxon>Chordata</taxon>
        <taxon>Tunicata</taxon>
        <taxon>Appendicularia</taxon>
        <taxon>Copelata</taxon>
        <taxon>Oikopleuridae</taxon>
        <taxon>Oikopleura</taxon>
    </lineage>
</organism>
<keyword evidence="10" id="KW-1185">Reference proteome</keyword>
<dbReference type="FunFam" id="3.30.70.3190:FF:000001">
    <property type="entry name" value="tRNA pseudouridine synthase Pus10"/>
    <property type="match status" value="1"/>
</dbReference>
<dbReference type="PANTHER" id="PTHR21568">
    <property type="entry name" value="TRNA PSEUDOURIDINE SYNTHASE PUS10"/>
    <property type="match status" value="1"/>
</dbReference>
<dbReference type="EC" id="5.4.99.25" evidence="2"/>
<dbReference type="Proteomes" id="UP000001307">
    <property type="component" value="Unassembled WGS sequence"/>
</dbReference>
<dbReference type="GO" id="GO:0160148">
    <property type="term" value="F:tRNA pseudouridine(55) synthase activity"/>
    <property type="evidence" value="ECO:0007669"/>
    <property type="project" value="UniProtKB-EC"/>
</dbReference>
<dbReference type="InterPro" id="IPR048741">
    <property type="entry name" value="Pus10-like_C"/>
</dbReference>
<dbReference type="OrthoDB" id="271937at2759"/>
<evidence type="ECO:0000256" key="4">
    <source>
        <dbReference type="ARBA" id="ARBA00023235"/>
    </source>
</evidence>
<evidence type="ECO:0000259" key="8">
    <source>
        <dbReference type="Pfam" id="PF21238"/>
    </source>
</evidence>
<evidence type="ECO:0000256" key="7">
    <source>
        <dbReference type="ARBA" id="ARBA00083669"/>
    </source>
</evidence>
<gene>
    <name evidence="9" type="ORF">GSOID_T00017136001</name>
</gene>
<dbReference type="SUPFAM" id="SSF55120">
    <property type="entry name" value="Pseudouridine synthase"/>
    <property type="match status" value="1"/>
</dbReference>
<feature type="domain" description="Pus10-like C-terminal" evidence="8">
    <location>
        <begin position="257"/>
        <end position="488"/>
    </location>
</feature>
<comment type="similarity">
    <text evidence="1">Belongs to the pseudouridine synthase Pus10 family.</text>
</comment>
<keyword evidence="4" id="KW-0413">Isomerase</keyword>
<dbReference type="Pfam" id="PF21238">
    <property type="entry name" value="Pus10_C"/>
    <property type="match status" value="1"/>
</dbReference>
<name>E4X250_OIKDI</name>
<dbReference type="FunFam" id="3.30.70.2510:FF:000001">
    <property type="entry name" value="tRNA pseudouridine synthase Pus10"/>
    <property type="match status" value="1"/>
</dbReference>
<evidence type="ECO:0000256" key="2">
    <source>
        <dbReference type="ARBA" id="ARBA00012787"/>
    </source>
</evidence>
<dbReference type="Gene3D" id="3.30.70.3190">
    <property type="match status" value="1"/>
</dbReference>
<evidence type="ECO:0000313" key="10">
    <source>
        <dbReference type="Proteomes" id="UP000001307"/>
    </source>
</evidence>
<evidence type="ECO:0000256" key="1">
    <source>
        <dbReference type="ARBA" id="ARBA00009652"/>
    </source>
</evidence>
<dbReference type="GO" id="GO:0003723">
    <property type="term" value="F:RNA binding"/>
    <property type="evidence" value="ECO:0007669"/>
    <property type="project" value="InterPro"/>
</dbReference>
<dbReference type="InterPro" id="IPR020103">
    <property type="entry name" value="PsdUridine_synth_cat_dom_sf"/>
</dbReference>
<evidence type="ECO:0000256" key="5">
    <source>
        <dbReference type="ARBA" id="ARBA00075270"/>
    </source>
</evidence>
<dbReference type="PANTHER" id="PTHR21568:SF0">
    <property type="entry name" value="TRNA PSEUDOURIDINE SYNTHASE PUS10"/>
    <property type="match status" value="1"/>
</dbReference>
<dbReference type="InParanoid" id="E4X250"/>
<reference evidence="9" key="1">
    <citation type="journal article" date="2010" name="Science">
        <title>Plasticity of animal genome architecture unmasked by rapid evolution of a pelagic tunicate.</title>
        <authorList>
            <person name="Denoeud F."/>
            <person name="Henriet S."/>
            <person name="Mungpakdee S."/>
            <person name="Aury J.M."/>
            <person name="Da Silva C."/>
            <person name="Brinkmann H."/>
            <person name="Mikhaleva J."/>
            <person name="Olsen L.C."/>
            <person name="Jubin C."/>
            <person name="Canestro C."/>
            <person name="Bouquet J.M."/>
            <person name="Danks G."/>
            <person name="Poulain J."/>
            <person name="Campsteijn C."/>
            <person name="Adamski M."/>
            <person name="Cross I."/>
            <person name="Yadetie F."/>
            <person name="Muffato M."/>
            <person name="Louis A."/>
            <person name="Butcher S."/>
            <person name="Tsagkogeorga G."/>
            <person name="Konrad A."/>
            <person name="Singh S."/>
            <person name="Jensen M.F."/>
            <person name="Cong E.H."/>
            <person name="Eikeseth-Otteraa H."/>
            <person name="Noel B."/>
            <person name="Anthouard V."/>
            <person name="Porcel B.M."/>
            <person name="Kachouri-Lafond R."/>
            <person name="Nishino A."/>
            <person name="Ugolini M."/>
            <person name="Chourrout P."/>
            <person name="Nishida H."/>
            <person name="Aasland R."/>
            <person name="Huzurbazar S."/>
            <person name="Westhof E."/>
            <person name="Delsuc F."/>
            <person name="Lehrach H."/>
            <person name="Reinhardt R."/>
            <person name="Weissenbach J."/>
            <person name="Roy S.W."/>
            <person name="Artiguenave F."/>
            <person name="Postlethwait J.H."/>
            <person name="Manak J.R."/>
            <person name="Thompson E.M."/>
            <person name="Jaillon O."/>
            <person name="Du Pasquier L."/>
            <person name="Boudinot P."/>
            <person name="Liberles D.A."/>
            <person name="Volff J.N."/>
            <person name="Philippe H."/>
            <person name="Lenhard B."/>
            <person name="Roest Crollius H."/>
            <person name="Wincker P."/>
            <person name="Chourrout D."/>
        </authorList>
    </citation>
    <scope>NUCLEOTIDE SEQUENCE [LARGE SCALE GENOMIC DNA]</scope>
</reference>
<dbReference type="FunCoup" id="E4X250">
    <property type="interactions" value="557"/>
</dbReference>
<dbReference type="AlphaFoldDB" id="E4X250"/>
<dbReference type="NCBIfam" id="TIGR01213">
    <property type="entry name" value="pseudo_Pus10arc"/>
    <property type="match status" value="1"/>
</dbReference>
<dbReference type="EMBL" id="FN653022">
    <property type="protein sequence ID" value="CBY07454.1"/>
    <property type="molecule type" value="Genomic_DNA"/>
</dbReference>
<keyword evidence="3" id="KW-0819">tRNA processing</keyword>